<dbReference type="EMBL" id="KK107474">
    <property type="protein sequence ID" value="EZA50184.1"/>
    <property type="molecule type" value="Genomic_DNA"/>
</dbReference>
<evidence type="ECO:0000313" key="2">
    <source>
        <dbReference type="EMBL" id="EZA50184.1"/>
    </source>
</evidence>
<name>A0A026W579_OOCBI</name>
<evidence type="ECO:0000313" key="3">
    <source>
        <dbReference type="Proteomes" id="UP000053097"/>
    </source>
</evidence>
<dbReference type="Proteomes" id="UP000053097">
    <property type="component" value="Unassembled WGS sequence"/>
</dbReference>
<accession>A0A026W579</accession>
<organism evidence="2 3">
    <name type="scientific">Ooceraea biroi</name>
    <name type="common">Clonal raider ant</name>
    <name type="synonym">Cerapachys biroi</name>
    <dbReference type="NCBI Taxonomy" id="2015173"/>
    <lineage>
        <taxon>Eukaryota</taxon>
        <taxon>Metazoa</taxon>
        <taxon>Ecdysozoa</taxon>
        <taxon>Arthropoda</taxon>
        <taxon>Hexapoda</taxon>
        <taxon>Insecta</taxon>
        <taxon>Pterygota</taxon>
        <taxon>Neoptera</taxon>
        <taxon>Endopterygota</taxon>
        <taxon>Hymenoptera</taxon>
        <taxon>Apocrita</taxon>
        <taxon>Aculeata</taxon>
        <taxon>Formicoidea</taxon>
        <taxon>Formicidae</taxon>
        <taxon>Dorylinae</taxon>
        <taxon>Ooceraea</taxon>
    </lineage>
</organism>
<keyword evidence="1" id="KW-0472">Membrane</keyword>
<protein>
    <submittedName>
        <fullName evidence="2">Uncharacterized protein</fullName>
    </submittedName>
</protein>
<gene>
    <name evidence="2" type="ORF">X777_11247</name>
</gene>
<evidence type="ECO:0000256" key="1">
    <source>
        <dbReference type="SAM" id="Phobius"/>
    </source>
</evidence>
<feature type="transmembrane region" description="Helical" evidence="1">
    <location>
        <begin position="43"/>
        <end position="61"/>
    </location>
</feature>
<keyword evidence="1" id="KW-0812">Transmembrane</keyword>
<sequence length="63" mass="7540">MSEETLSELASITTFEHDYIGSYREINLICFDALRYSIEKMYFVFYSLVNYIIILITNIMYHP</sequence>
<reference evidence="2 3" key="1">
    <citation type="journal article" date="2014" name="Curr. Biol.">
        <title>The genome of the clonal raider ant Cerapachys biroi.</title>
        <authorList>
            <person name="Oxley P.R."/>
            <person name="Ji L."/>
            <person name="Fetter-Pruneda I."/>
            <person name="McKenzie S.K."/>
            <person name="Li C."/>
            <person name="Hu H."/>
            <person name="Zhang G."/>
            <person name="Kronauer D.J."/>
        </authorList>
    </citation>
    <scope>NUCLEOTIDE SEQUENCE [LARGE SCALE GENOMIC DNA]</scope>
</reference>
<keyword evidence="1" id="KW-1133">Transmembrane helix</keyword>
<proteinExistence type="predicted"/>
<keyword evidence="3" id="KW-1185">Reference proteome</keyword>
<dbReference type="AlphaFoldDB" id="A0A026W579"/>